<dbReference type="EMBL" id="CVTD020000022">
    <property type="protein sequence ID" value="CRZ35119.1"/>
    <property type="molecule type" value="Genomic_DNA"/>
</dbReference>
<organism evidence="2 3">
    <name type="scientific">Herbinix hemicellulosilytica</name>
    <dbReference type="NCBI Taxonomy" id="1564487"/>
    <lineage>
        <taxon>Bacteria</taxon>
        <taxon>Bacillati</taxon>
        <taxon>Bacillota</taxon>
        <taxon>Clostridia</taxon>
        <taxon>Lachnospirales</taxon>
        <taxon>Lachnospiraceae</taxon>
        <taxon>Herbinix</taxon>
    </lineage>
</organism>
<sequence>MNLSSALPFLEYLAILAGAVIITLAIAVAYLAVAVAVHNLILTWYLDIAYKLEIALSNTRVLVAQYEHGYRYWRAYLANYGGRGGILIGDPIPYPTAIDIVLIDISTYNVFAMTHGDAMFLAQTAYGIGYTNPEVHRQNGKDLNVQHIHALKPGNGRGNCHIFFGIPTYF</sequence>
<proteinExistence type="predicted"/>
<dbReference type="OrthoDB" id="9989939at2"/>
<name>A0A0H5SI21_HERHM</name>
<keyword evidence="1" id="KW-0812">Transmembrane</keyword>
<keyword evidence="1" id="KW-1133">Transmembrane helix</keyword>
<protein>
    <submittedName>
        <fullName evidence="2">Putative membrane protein</fullName>
    </submittedName>
</protein>
<dbReference type="AlphaFoldDB" id="A0A0H5SI21"/>
<accession>A0A0H5SI21</accession>
<feature type="transmembrane region" description="Helical" evidence="1">
    <location>
        <begin position="12"/>
        <end position="37"/>
    </location>
</feature>
<reference evidence="2 3" key="1">
    <citation type="submission" date="2015-06" db="EMBL/GenBank/DDBJ databases">
        <authorList>
            <person name="Wibberg Daniel"/>
        </authorList>
    </citation>
    <scope>NUCLEOTIDE SEQUENCE [LARGE SCALE GENOMIC DNA]</scope>
    <source>
        <strain evidence="2 3">T3/55T</strain>
    </source>
</reference>
<evidence type="ECO:0000313" key="2">
    <source>
        <dbReference type="EMBL" id="CRZ35119.1"/>
    </source>
</evidence>
<dbReference type="RefSeq" id="WP_103203215.1">
    <property type="nucleotide sequence ID" value="NZ_CVTD020000022.1"/>
</dbReference>
<evidence type="ECO:0000256" key="1">
    <source>
        <dbReference type="SAM" id="Phobius"/>
    </source>
</evidence>
<keyword evidence="3" id="KW-1185">Reference proteome</keyword>
<evidence type="ECO:0000313" key="3">
    <source>
        <dbReference type="Proteomes" id="UP000236497"/>
    </source>
</evidence>
<keyword evidence="1" id="KW-0472">Membrane</keyword>
<dbReference type="Proteomes" id="UP000236497">
    <property type="component" value="Unassembled WGS sequence"/>
</dbReference>
<gene>
    <name evidence="2" type="ORF">HHT355_1920</name>
</gene>